<dbReference type="AlphaFoldDB" id="A0A7M3SU47"/>
<name>A0A7M3SU47_9ACTN</name>
<evidence type="ECO:0000313" key="4">
    <source>
        <dbReference type="Proteomes" id="UP000444980"/>
    </source>
</evidence>
<organism evidence="3 4">
    <name type="scientific">Gordonia crocea</name>
    <dbReference type="NCBI Taxonomy" id="589162"/>
    <lineage>
        <taxon>Bacteria</taxon>
        <taxon>Bacillati</taxon>
        <taxon>Actinomycetota</taxon>
        <taxon>Actinomycetes</taxon>
        <taxon>Mycobacteriales</taxon>
        <taxon>Gordoniaceae</taxon>
        <taxon>Gordonia</taxon>
    </lineage>
</organism>
<feature type="signal peptide" evidence="2">
    <location>
        <begin position="1"/>
        <end position="33"/>
    </location>
</feature>
<feature type="chain" id="PRO_5029505516" evidence="2">
    <location>
        <begin position="34"/>
        <end position="167"/>
    </location>
</feature>
<evidence type="ECO:0000256" key="2">
    <source>
        <dbReference type="SAM" id="SignalP"/>
    </source>
</evidence>
<comment type="caution">
    <text evidence="3">The sequence shown here is derived from an EMBL/GenBank/DDBJ whole genome shotgun (WGS) entry which is preliminary data.</text>
</comment>
<feature type="region of interest" description="Disordered" evidence="1">
    <location>
        <begin position="132"/>
        <end position="161"/>
    </location>
</feature>
<protein>
    <submittedName>
        <fullName evidence="3">Uncharacterized protein</fullName>
    </submittedName>
</protein>
<keyword evidence="4" id="KW-1185">Reference proteome</keyword>
<evidence type="ECO:0000256" key="1">
    <source>
        <dbReference type="SAM" id="MobiDB-lite"/>
    </source>
</evidence>
<gene>
    <name evidence="3" type="ORF">nbrc107697_02100</name>
</gene>
<keyword evidence="2" id="KW-0732">Signal</keyword>
<dbReference type="EMBL" id="BJOU01000001">
    <property type="protein sequence ID" value="GED96171.1"/>
    <property type="molecule type" value="Genomic_DNA"/>
</dbReference>
<accession>A0A7M3SU47</accession>
<dbReference type="Proteomes" id="UP000444980">
    <property type="component" value="Unassembled WGS sequence"/>
</dbReference>
<sequence length="167" mass="17524">MPAMTPSTRRLTISMISGATALAVAMGSAPAHAATTLERPGNFRATVDKVDARQVKITFKNLGGSAITVAEVRFHMEVPAGSPGKYATKSTGKIAPGQMFTDTSGLPPGTYKEVSAYAGSQDTTVRKPFSMTVTQSTPINPAPAPKPDPKPEPKGPFGIDFGSLKFW</sequence>
<proteinExistence type="predicted"/>
<reference evidence="4" key="1">
    <citation type="submission" date="2019-06" db="EMBL/GenBank/DDBJ databases">
        <title>Gordonia isolated from sludge of a wastewater treatment plant.</title>
        <authorList>
            <person name="Tamura T."/>
            <person name="Aoyama K."/>
            <person name="Kang Y."/>
            <person name="Saito S."/>
            <person name="Akiyama N."/>
            <person name="Yazawa K."/>
            <person name="Gonoi T."/>
            <person name="Mikami Y."/>
        </authorList>
    </citation>
    <scope>NUCLEOTIDE SEQUENCE [LARGE SCALE GENOMIC DNA]</scope>
    <source>
        <strain evidence="4">NBRC 107697</strain>
    </source>
</reference>
<evidence type="ECO:0000313" key="3">
    <source>
        <dbReference type="EMBL" id="GED96171.1"/>
    </source>
</evidence>